<accession>A0ABD2IRC3</accession>
<dbReference type="EMBL" id="JBICBT010001268">
    <property type="protein sequence ID" value="KAL3075873.1"/>
    <property type="molecule type" value="Genomic_DNA"/>
</dbReference>
<evidence type="ECO:0000313" key="2">
    <source>
        <dbReference type="EMBL" id="KAL3075873.1"/>
    </source>
</evidence>
<dbReference type="Proteomes" id="UP001620626">
    <property type="component" value="Unassembled WGS sequence"/>
</dbReference>
<organism evidence="2 3">
    <name type="scientific">Heterodera trifolii</name>
    <dbReference type="NCBI Taxonomy" id="157864"/>
    <lineage>
        <taxon>Eukaryota</taxon>
        <taxon>Metazoa</taxon>
        <taxon>Ecdysozoa</taxon>
        <taxon>Nematoda</taxon>
        <taxon>Chromadorea</taxon>
        <taxon>Rhabditida</taxon>
        <taxon>Tylenchina</taxon>
        <taxon>Tylenchomorpha</taxon>
        <taxon>Tylenchoidea</taxon>
        <taxon>Heteroderidae</taxon>
        <taxon>Heteroderinae</taxon>
        <taxon>Heterodera</taxon>
    </lineage>
</organism>
<comment type="caution">
    <text evidence="2">The sequence shown here is derived from an EMBL/GenBank/DDBJ whole genome shotgun (WGS) entry which is preliminary data.</text>
</comment>
<reference evidence="2 3" key="1">
    <citation type="submission" date="2024-10" db="EMBL/GenBank/DDBJ databases">
        <authorList>
            <person name="Kim D."/>
        </authorList>
    </citation>
    <scope>NUCLEOTIDE SEQUENCE [LARGE SCALE GENOMIC DNA]</scope>
    <source>
        <strain evidence="2">BH-2024</strain>
    </source>
</reference>
<dbReference type="AlphaFoldDB" id="A0ABD2IRC3"/>
<keyword evidence="3" id="KW-1185">Reference proteome</keyword>
<keyword evidence="1" id="KW-0175">Coiled coil</keyword>
<sequence>MKRNGMKTIQFAGPNKAVLSGEGHTLGRAGVHSSFLSISRKRVAKVNFHLNSFLEIRQKLDDDLKWHRNKVLELQKQLQLIQEQQQTENAQANANVKKLVEQVISRQATCMAANQAQIHCTGCVECQGELFNI</sequence>
<feature type="coiled-coil region" evidence="1">
    <location>
        <begin position="57"/>
        <end position="102"/>
    </location>
</feature>
<protein>
    <submittedName>
        <fullName evidence="2">Uncharacterized protein</fullName>
    </submittedName>
</protein>
<evidence type="ECO:0000313" key="3">
    <source>
        <dbReference type="Proteomes" id="UP001620626"/>
    </source>
</evidence>
<proteinExistence type="predicted"/>
<gene>
    <name evidence="2" type="ORF">niasHT_032076</name>
</gene>
<evidence type="ECO:0000256" key="1">
    <source>
        <dbReference type="SAM" id="Coils"/>
    </source>
</evidence>
<name>A0ABD2IRC3_9BILA</name>